<feature type="domain" description="NAA35-like TPR repeats" evidence="2">
    <location>
        <begin position="10"/>
        <end position="143"/>
    </location>
</feature>
<dbReference type="Pfam" id="PF25789">
    <property type="entry name" value="TPR_NAA35"/>
    <property type="match status" value="1"/>
</dbReference>
<dbReference type="InterPro" id="IPR057982">
    <property type="entry name" value="TPR_NAA35"/>
</dbReference>
<evidence type="ECO:0000256" key="1">
    <source>
        <dbReference type="ARBA" id="ARBA00030494"/>
    </source>
</evidence>
<dbReference type="PANTHER" id="PTHR21373">
    <property type="entry name" value="GLUCOSE REPRESSIBLE PROTEIN MAK10"/>
    <property type="match status" value="1"/>
</dbReference>
<name>A0A819CYK2_9BILA</name>
<dbReference type="InterPro" id="IPR007244">
    <property type="entry name" value="Naa35_N"/>
</dbReference>
<dbReference type="AlphaFoldDB" id="A0A819CYK2"/>
<organism evidence="3 4">
    <name type="scientific">Adineta steineri</name>
    <dbReference type="NCBI Taxonomy" id="433720"/>
    <lineage>
        <taxon>Eukaryota</taxon>
        <taxon>Metazoa</taxon>
        <taxon>Spiralia</taxon>
        <taxon>Gnathifera</taxon>
        <taxon>Rotifera</taxon>
        <taxon>Eurotatoria</taxon>
        <taxon>Bdelloidea</taxon>
        <taxon>Adinetida</taxon>
        <taxon>Adinetidae</taxon>
        <taxon>Adineta</taxon>
    </lineage>
</organism>
<evidence type="ECO:0000259" key="2">
    <source>
        <dbReference type="Pfam" id="PF25789"/>
    </source>
</evidence>
<accession>A0A819CYK2</accession>
<dbReference type="EMBL" id="CAJOAZ010001441">
    <property type="protein sequence ID" value="CAF3815146.1"/>
    <property type="molecule type" value="Genomic_DNA"/>
</dbReference>
<evidence type="ECO:0000313" key="4">
    <source>
        <dbReference type="Proteomes" id="UP000663844"/>
    </source>
</evidence>
<protein>
    <recommendedName>
        <fullName evidence="1">Protein MAK10 homolog</fullName>
    </recommendedName>
</protein>
<dbReference type="GO" id="GO:0031417">
    <property type="term" value="C:NatC complex"/>
    <property type="evidence" value="ECO:0007669"/>
    <property type="project" value="InterPro"/>
</dbReference>
<dbReference type="Proteomes" id="UP000663844">
    <property type="component" value="Unassembled WGS sequence"/>
</dbReference>
<reference evidence="3" key="1">
    <citation type="submission" date="2021-02" db="EMBL/GenBank/DDBJ databases">
        <authorList>
            <person name="Nowell W R."/>
        </authorList>
    </citation>
    <scope>NUCLEOTIDE SEQUENCE</scope>
</reference>
<gene>
    <name evidence="3" type="ORF">OXD698_LOCUS19082</name>
</gene>
<dbReference type="PANTHER" id="PTHR21373:SF0">
    <property type="entry name" value="N-ALPHA-ACETYLTRANSFERASE 35, NATC AUXILIARY SUBUNIT"/>
    <property type="match status" value="1"/>
</dbReference>
<sequence>MILSLFLNDSNYFLRDEIRYSHRFLPFANLCAPPYMSHADFLQIQHVSDNRYTASELYQDAINNFTHAKTYFENYVNRVTTSKQHQQQTLSRTFTTGFTSLTDVESYIRIAKTNGIVLKLLLSGHKPDVKLDFDFSLHAHYPTLKL</sequence>
<comment type="caution">
    <text evidence="3">The sequence shown here is derived from an EMBL/GenBank/DDBJ whole genome shotgun (WGS) entry which is preliminary data.</text>
</comment>
<evidence type="ECO:0000313" key="3">
    <source>
        <dbReference type="EMBL" id="CAF3815146.1"/>
    </source>
</evidence>
<proteinExistence type="predicted"/>